<dbReference type="RefSeq" id="WP_067384903.1">
    <property type="nucleotide sequence ID" value="NZ_CP015839.1"/>
</dbReference>
<keyword evidence="3 4" id="KW-0732">Signal</keyword>
<gene>
    <name evidence="5" type="ORF">A8C75_16450</name>
</gene>
<accession>A0A1A9F1Z3</accession>
<feature type="signal peptide" evidence="4">
    <location>
        <begin position="1"/>
        <end position="24"/>
    </location>
</feature>
<evidence type="ECO:0000313" key="6">
    <source>
        <dbReference type="Proteomes" id="UP000078070"/>
    </source>
</evidence>
<evidence type="ECO:0000313" key="5">
    <source>
        <dbReference type="EMBL" id="ANG63911.1"/>
    </source>
</evidence>
<dbReference type="OrthoDB" id="6759120at2"/>
<dbReference type="SUPFAM" id="SSF56935">
    <property type="entry name" value="Porins"/>
    <property type="match status" value="1"/>
</dbReference>
<dbReference type="GO" id="GO:0016020">
    <property type="term" value="C:membrane"/>
    <property type="evidence" value="ECO:0007669"/>
    <property type="project" value="InterPro"/>
</dbReference>
<reference evidence="6" key="1">
    <citation type="submission" date="2016-05" db="EMBL/GenBank/DDBJ databases">
        <authorList>
            <person name="Baek K."/>
            <person name="Yang S.-J."/>
        </authorList>
    </citation>
    <scope>NUCLEOTIDE SEQUENCE [LARGE SCALE GENOMIC DNA]</scope>
    <source>
        <strain evidence="6">ST58-10</strain>
    </source>
</reference>
<protein>
    <recommendedName>
        <fullName evidence="7">Porin</fullName>
    </recommendedName>
</protein>
<dbReference type="AlphaFoldDB" id="A0A1A9F1Z3"/>
<keyword evidence="6" id="KW-1185">Reference proteome</keyword>
<evidence type="ECO:0000256" key="2">
    <source>
        <dbReference type="ARBA" id="ARBA00022448"/>
    </source>
</evidence>
<evidence type="ECO:0000256" key="4">
    <source>
        <dbReference type="SAM" id="SignalP"/>
    </source>
</evidence>
<dbReference type="GO" id="GO:0015288">
    <property type="term" value="F:porin activity"/>
    <property type="evidence" value="ECO:0007669"/>
    <property type="project" value="TreeGrafter"/>
</dbReference>
<dbReference type="PANTHER" id="PTHR34596">
    <property type="entry name" value="CHITOPORIN"/>
    <property type="match status" value="1"/>
</dbReference>
<dbReference type="Proteomes" id="UP000078070">
    <property type="component" value="Chromosome"/>
</dbReference>
<proteinExistence type="inferred from homology"/>
<reference evidence="5 6" key="2">
    <citation type="journal article" date="2018" name="Int. J. Syst. Evol. Microbiol.">
        <title>Marinobacterium aestuarii sp. nov., a benzene-degrading marine bacterium isolated from estuary sediment.</title>
        <authorList>
            <person name="Bae S.S."/>
            <person name="Jung J."/>
            <person name="Chung D."/>
            <person name="Baek K."/>
        </authorList>
    </citation>
    <scope>NUCLEOTIDE SEQUENCE [LARGE SCALE GENOMIC DNA]</scope>
    <source>
        <strain evidence="5 6">ST58-10</strain>
    </source>
</reference>
<feature type="chain" id="PRO_5008386653" description="Porin" evidence="4">
    <location>
        <begin position="25"/>
        <end position="411"/>
    </location>
</feature>
<dbReference type="STRING" id="1821621.A8C75_16450"/>
<evidence type="ECO:0000256" key="3">
    <source>
        <dbReference type="ARBA" id="ARBA00022729"/>
    </source>
</evidence>
<sequence length="411" mass="44777">MHFKRTAIAAAVLASTTLSLQATAAGSGLFEDDSLTASFRTFYFNRDKDSGNADSEALGQALRLDYQSGYANGLIGFDASLFSVAKLAGDRGEGGTGVLQTNADGSQSGYTKLGQALVKLKLGENAELRAGRMVLGTPLFNDSDSRATPSATQAVMATGNFNGVDLYGIWSDKGTSKTEDDFESYTDNTGNDYEVAVIGGGYSFDNGLAVQLAYGEADNVLQQTYVNASYPIQLSGDAELMLDLHHYHGEADGAGALDSVGSDYESDLTNLAAQLKIDNAKFTLSWQNVDGDEYEESWDGFNHDDNGLSSWNSVQRLDFDRANEQSWQARVDYDFEAVPGLSFMTRYTRGTDIRRSDATEGKEWERDVELKYSFQAIEGLSLRLRNASVRSSETYNSDENRLILNYTIAVL</sequence>
<dbReference type="Gene3D" id="2.40.160.10">
    <property type="entry name" value="Porin"/>
    <property type="match status" value="1"/>
</dbReference>
<dbReference type="InterPro" id="IPR023614">
    <property type="entry name" value="Porin_dom_sf"/>
</dbReference>
<dbReference type="InterPro" id="IPR005318">
    <property type="entry name" value="OM_porin_bac"/>
</dbReference>
<keyword evidence="2" id="KW-0813">Transport</keyword>
<comment type="similarity">
    <text evidence="1">Belongs to the outer membrane porin (Opr) (TC 1.B.25) family.</text>
</comment>
<dbReference type="EMBL" id="CP015839">
    <property type="protein sequence ID" value="ANG63911.1"/>
    <property type="molecule type" value="Genomic_DNA"/>
</dbReference>
<dbReference type="Pfam" id="PF03573">
    <property type="entry name" value="OprD"/>
    <property type="match status" value="1"/>
</dbReference>
<evidence type="ECO:0000256" key="1">
    <source>
        <dbReference type="ARBA" id="ARBA00009075"/>
    </source>
</evidence>
<organism evidence="5 6">
    <name type="scientific">Marinobacterium aestuarii</name>
    <dbReference type="NCBI Taxonomy" id="1821621"/>
    <lineage>
        <taxon>Bacteria</taxon>
        <taxon>Pseudomonadati</taxon>
        <taxon>Pseudomonadota</taxon>
        <taxon>Gammaproteobacteria</taxon>
        <taxon>Oceanospirillales</taxon>
        <taxon>Oceanospirillaceae</taxon>
        <taxon>Marinobacterium</taxon>
    </lineage>
</organism>
<dbReference type="PANTHER" id="PTHR34596:SF2">
    <property type="entry name" value="CHITOPORIN"/>
    <property type="match status" value="1"/>
</dbReference>
<name>A0A1A9F1Z3_9GAMM</name>
<dbReference type="KEGG" id="mars:A8C75_16450"/>
<evidence type="ECO:0008006" key="7">
    <source>
        <dbReference type="Google" id="ProtNLM"/>
    </source>
</evidence>